<sequence length="77" mass="7867">MTPASSWAEAKDEGAAGEPASSCKPVPTIPVVPSSSSGGGMTSIPATDRSGELRPWRSDLASDFDLRTASGKFGQRG</sequence>
<dbReference type="Proteomes" id="UP000595140">
    <property type="component" value="Unassembled WGS sequence"/>
</dbReference>
<dbReference type="EMBL" id="OOIL02000559">
    <property type="protein sequence ID" value="VFQ66681.1"/>
    <property type="molecule type" value="Genomic_DNA"/>
</dbReference>
<name>A0A484KL43_9ASTE</name>
<protein>
    <submittedName>
        <fullName evidence="2">Uncharacterized protein</fullName>
    </submittedName>
</protein>
<evidence type="ECO:0000313" key="3">
    <source>
        <dbReference type="Proteomes" id="UP000595140"/>
    </source>
</evidence>
<organism evidence="2 3">
    <name type="scientific">Cuscuta campestris</name>
    <dbReference type="NCBI Taxonomy" id="132261"/>
    <lineage>
        <taxon>Eukaryota</taxon>
        <taxon>Viridiplantae</taxon>
        <taxon>Streptophyta</taxon>
        <taxon>Embryophyta</taxon>
        <taxon>Tracheophyta</taxon>
        <taxon>Spermatophyta</taxon>
        <taxon>Magnoliopsida</taxon>
        <taxon>eudicotyledons</taxon>
        <taxon>Gunneridae</taxon>
        <taxon>Pentapetalae</taxon>
        <taxon>asterids</taxon>
        <taxon>lamiids</taxon>
        <taxon>Solanales</taxon>
        <taxon>Convolvulaceae</taxon>
        <taxon>Cuscuteae</taxon>
        <taxon>Cuscuta</taxon>
        <taxon>Cuscuta subgen. Grammica</taxon>
        <taxon>Cuscuta sect. Cleistogrammica</taxon>
    </lineage>
</organism>
<reference evidence="2 3" key="1">
    <citation type="submission" date="2018-04" db="EMBL/GenBank/DDBJ databases">
        <authorList>
            <person name="Vogel A."/>
        </authorList>
    </citation>
    <scope>NUCLEOTIDE SEQUENCE [LARGE SCALE GENOMIC DNA]</scope>
</reference>
<feature type="compositionally biased region" description="Low complexity" evidence="1">
    <location>
        <begin position="25"/>
        <end position="36"/>
    </location>
</feature>
<feature type="region of interest" description="Disordered" evidence="1">
    <location>
        <begin position="1"/>
        <end position="77"/>
    </location>
</feature>
<evidence type="ECO:0000256" key="1">
    <source>
        <dbReference type="SAM" id="MobiDB-lite"/>
    </source>
</evidence>
<keyword evidence="3" id="KW-1185">Reference proteome</keyword>
<evidence type="ECO:0000313" key="2">
    <source>
        <dbReference type="EMBL" id="VFQ66681.1"/>
    </source>
</evidence>
<accession>A0A484KL43</accession>
<gene>
    <name evidence="2" type="ORF">CCAM_LOCUS8457</name>
</gene>
<proteinExistence type="predicted"/>
<dbReference type="AlphaFoldDB" id="A0A484KL43"/>